<keyword evidence="2" id="KW-0675">Receptor</keyword>
<dbReference type="Pfam" id="PF13676">
    <property type="entry name" value="TIR_2"/>
    <property type="match status" value="1"/>
</dbReference>
<reference evidence="2 3" key="1">
    <citation type="submission" date="2019-03" db="EMBL/GenBank/DDBJ databases">
        <title>Metabolic reconstructions from genomes of highly enriched 'Candidatus Accumulibacter' and 'Candidatus Competibacter' bioreactor populations.</title>
        <authorList>
            <person name="Annavajhala M.K."/>
            <person name="Welles L."/>
            <person name="Abbas B."/>
            <person name="Sorokin D."/>
            <person name="Park H."/>
            <person name="Van Loosdrecht M."/>
            <person name="Chandran K."/>
        </authorList>
    </citation>
    <scope>NUCLEOTIDE SEQUENCE [LARGE SCALE GENOMIC DNA]</scope>
    <source>
        <strain evidence="2 3">SBR_S</strain>
    </source>
</reference>
<gene>
    <name evidence="2" type="ORF">E4Q23_09655</name>
</gene>
<dbReference type="SUPFAM" id="SSF52200">
    <property type="entry name" value="Toll/Interleukin receptor TIR domain"/>
    <property type="match status" value="1"/>
</dbReference>
<comment type="caution">
    <text evidence="2">The sequence shown here is derived from an EMBL/GenBank/DDBJ whole genome shotgun (WGS) entry which is preliminary data.</text>
</comment>
<proteinExistence type="predicted"/>
<dbReference type="PROSITE" id="PS50104">
    <property type="entry name" value="TIR"/>
    <property type="match status" value="1"/>
</dbReference>
<name>A0ABX1TY59_9PROT</name>
<sequence length="102" mass="11535">MKVFISYAGKDREFADRLVGDLDRSFQGNVHFLNDKLIQPGGSLADSLNAAIAAVDVMLLVVSPAYLESPWMKKRNHNWIVARQLRPKIPFYPSDYKSVQPT</sequence>
<keyword evidence="3" id="KW-1185">Reference proteome</keyword>
<dbReference type="RefSeq" id="WP_169066455.1">
    <property type="nucleotide sequence ID" value="NZ_SPMY01000025.1"/>
</dbReference>
<dbReference type="InterPro" id="IPR000157">
    <property type="entry name" value="TIR_dom"/>
</dbReference>
<evidence type="ECO:0000259" key="1">
    <source>
        <dbReference type="PROSITE" id="PS50104"/>
    </source>
</evidence>
<protein>
    <submittedName>
        <fullName evidence="2">Toll/interleukin-1 receptor domain-containing protein</fullName>
    </submittedName>
</protein>
<accession>A0ABX1TY59</accession>
<evidence type="ECO:0000313" key="3">
    <source>
        <dbReference type="Proteomes" id="UP000749010"/>
    </source>
</evidence>
<dbReference type="Gene3D" id="3.40.50.10140">
    <property type="entry name" value="Toll/interleukin-1 receptor homology (TIR) domain"/>
    <property type="match status" value="1"/>
</dbReference>
<dbReference type="Proteomes" id="UP000749010">
    <property type="component" value="Unassembled WGS sequence"/>
</dbReference>
<evidence type="ECO:0000313" key="2">
    <source>
        <dbReference type="EMBL" id="NMQ27999.1"/>
    </source>
</evidence>
<organism evidence="2 3">
    <name type="scientific">Candidatus Accumulibacter phosphatis</name>
    <dbReference type="NCBI Taxonomy" id="327160"/>
    <lineage>
        <taxon>Bacteria</taxon>
        <taxon>Pseudomonadati</taxon>
        <taxon>Pseudomonadota</taxon>
        <taxon>Betaproteobacteria</taxon>
        <taxon>Candidatus Accumulibacter</taxon>
    </lineage>
</organism>
<dbReference type="InterPro" id="IPR035897">
    <property type="entry name" value="Toll_tir_struct_dom_sf"/>
</dbReference>
<dbReference type="EMBL" id="SPMY01000025">
    <property type="protein sequence ID" value="NMQ27999.1"/>
    <property type="molecule type" value="Genomic_DNA"/>
</dbReference>
<feature type="domain" description="TIR" evidence="1">
    <location>
        <begin position="1"/>
        <end position="102"/>
    </location>
</feature>